<name>A0A8J5FMF9_ZINOF</name>
<dbReference type="PANTHER" id="PTHR47911:SF1">
    <property type="entry name" value="OS06G0664400 PROTEIN"/>
    <property type="match status" value="1"/>
</dbReference>
<evidence type="ECO:0000313" key="2">
    <source>
        <dbReference type="EMBL" id="KAG6487027.1"/>
    </source>
</evidence>
<reference evidence="2 3" key="1">
    <citation type="submission" date="2020-08" db="EMBL/GenBank/DDBJ databases">
        <title>Plant Genome Project.</title>
        <authorList>
            <person name="Zhang R.-G."/>
        </authorList>
    </citation>
    <scope>NUCLEOTIDE SEQUENCE [LARGE SCALE GENOMIC DNA]</scope>
    <source>
        <tissue evidence="2">Rhizome</tissue>
    </source>
</reference>
<accession>A0A8J5FMF9</accession>
<dbReference type="OrthoDB" id="1932806at2759"/>
<keyword evidence="3" id="KW-1185">Reference proteome</keyword>
<feature type="compositionally biased region" description="Basic and acidic residues" evidence="1">
    <location>
        <begin position="170"/>
        <end position="184"/>
    </location>
</feature>
<sequence length="453" mass="49165">MRSFGKLTAVPGGRPASATALYAYSTLPGGGGGRGRGRGSGPPTRVPGQPAPHEGDEHGFAPPGVGRGRGQPVLPSSPVLPSFSSWMSPGDPASVGRGRGRFAPSPPPPPPPSDPSESSAGPKKPIFFRREEVPSDLGDKPKLAGSDEVAPLPRSMSPGPSGVGRGKPTRVPESDARPREENRHLRQRPAPRSGPETSAQTASQTRMGREEAVKRAVEVLSRSGGGQGPGRGRGGRTMTRGRGRGRGGRSGGRGGAEEQELDIGIYLGNNADGEKLEKRLGEEKMNLLNEAFEEMSLRALPSPLVQAYLEAQHYNNMIEYEPEYLVNFENPDIDEKPPMSLEEALQKAKPFLMAYEGFQSHEQWEEAVKEIMKKLPLKEELIEMYCGPDVITAKQQQEELERVAKTVPENVHSSVKKFTERAVLSLQSNPGWGFDKKCQFMDKLVREVSQHYK</sequence>
<protein>
    <recommendedName>
        <fullName evidence="4">Hydroxyproline-rich glycoprotein family protein</fullName>
    </recommendedName>
</protein>
<evidence type="ECO:0008006" key="4">
    <source>
        <dbReference type="Google" id="ProtNLM"/>
    </source>
</evidence>
<evidence type="ECO:0000256" key="1">
    <source>
        <dbReference type="SAM" id="MobiDB-lite"/>
    </source>
</evidence>
<feature type="compositionally biased region" description="Gly residues" evidence="1">
    <location>
        <begin position="28"/>
        <end position="40"/>
    </location>
</feature>
<feature type="compositionally biased region" description="Basic and acidic residues" evidence="1">
    <location>
        <begin position="207"/>
        <end position="217"/>
    </location>
</feature>
<organism evidence="2 3">
    <name type="scientific">Zingiber officinale</name>
    <name type="common">Ginger</name>
    <name type="synonym">Amomum zingiber</name>
    <dbReference type="NCBI Taxonomy" id="94328"/>
    <lineage>
        <taxon>Eukaryota</taxon>
        <taxon>Viridiplantae</taxon>
        <taxon>Streptophyta</taxon>
        <taxon>Embryophyta</taxon>
        <taxon>Tracheophyta</taxon>
        <taxon>Spermatophyta</taxon>
        <taxon>Magnoliopsida</taxon>
        <taxon>Liliopsida</taxon>
        <taxon>Zingiberales</taxon>
        <taxon>Zingiberaceae</taxon>
        <taxon>Zingiber</taxon>
    </lineage>
</organism>
<dbReference type="AlphaFoldDB" id="A0A8J5FMF9"/>
<evidence type="ECO:0000313" key="3">
    <source>
        <dbReference type="Proteomes" id="UP000734854"/>
    </source>
</evidence>
<dbReference type="PANTHER" id="PTHR47911">
    <property type="entry name" value="HYDROXYPROLINE-RICH GLYCOPROTEIN-LIKE"/>
    <property type="match status" value="1"/>
</dbReference>
<dbReference type="EMBL" id="JACMSC010000015">
    <property type="protein sequence ID" value="KAG6487027.1"/>
    <property type="molecule type" value="Genomic_DNA"/>
</dbReference>
<gene>
    <name evidence="2" type="ORF">ZIOFF_055608</name>
</gene>
<feature type="compositionally biased region" description="Basic and acidic residues" evidence="1">
    <location>
        <begin position="128"/>
        <end position="142"/>
    </location>
</feature>
<feature type="compositionally biased region" description="Low complexity" evidence="1">
    <location>
        <begin position="70"/>
        <end position="85"/>
    </location>
</feature>
<feature type="compositionally biased region" description="Polar residues" evidence="1">
    <location>
        <begin position="195"/>
        <end position="206"/>
    </location>
</feature>
<feature type="compositionally biased region" description="Pro residues" evidence="1">
    <location>
        <begin position="104"/>
        <end position="114"/>
    </location>
</feature>
<proteinExistence type="predicted"/>
<comment type="caution">
    <text evidence="2">The sequence shown here is derived from an EMBL/GenBank/DDBJ whole genome shotgun (WGS) entry which is preliminary data.</text>
</comment>
<feature type="region of interest" description="Disordered" evidence="1">
    <location>
        <begin position="23"/>
        <end position="257"/>
    </location>
</feature>
<dbReference type="Proteomes" id="UP000734854">
    <property type="component" value="Unassembled WGS sequence"/>
</dbReference>
<feature type="compositionally biased region" description="Gly residues" evidence="1">
    <location>
        <begin position="223"/>
        <end position="232"/>
    </location>
</feature>